<evidence type="ECO:0000313" key="10">
    <source>
        <dbReference type="EMBL" id="JAR97237.1"/>
    </source>
</evidence>
<dbReference type="SUPFAM" id="SSF57424">
    <property type="entry name" value="LDL receptor-like module"/>
    <property type="match status" value="2"/>
</dbReference>
<keyword evidence="4" id="KW-1133">Transmembrane helix</keyword>
<protein>
    <submittedName>
        <fullName evidence="10">Megalin CG42611-like protein</fullName>
    </submittedName>
</protein>
<dbReference type="Gene3D" id="4.10.1220.10">
    <property type="entry name" value="EGF-type module"/>
    <property type="match status" value="1"/>
</dbReference>
<dbReference type="EMBL" id="GEMB01006090">
    <property type="protein sequence ID" value="JAR97237.1"/>
    <property type="molecule type" value="Transcribed_RNA"/>
</dbReference>
<evidence type="ECO:0000256" key="2">
    <source>
        <dbReference type="ARBA" id="ARBA00022692"/>
    </source>
</evidence>
<name>A0A161MIH9_TRIIF</name>
<dbReference type="InterPro" id="IPR051221">
    <property type="entry name" value="LDLR-related"/>
</dbReference>
<comment type="subcellular location">
    <subcellularLocation>
        <location evidence="1">Membrane</location>
        <topology evidence="1">Single-pass membrane protein</topology>
    </subcellularLocation>
</comment>
<dbReference type="PRINTS" id="PR00261">
    <property type="entry name" value="LDLRECEPTOR"/>
</dbReference>
<evidence type="ECO:0000256" key="4">
    <source>
        <dbReference type="ARBA" id="ARBA00022989"/>
    </source>
</evidence>
<evidence type="ECO:0000256" key="6">
    <source>
        <dbReference type="ARBA" id="ARBA00023157"/>
    </source>
</evidence>
<keyword evidence="6 9" id="KW-1015">Disulfide bond</keyword>
<organism evidence="10">
    <name type="scientific">Triatoma infestans</name>
    <name type="common">Assassin bug</name>
    <dbReference type="NCBI Taxonomy" id="30076"/>
    <lineage>
        <taxon>Eukaryota</taxon>
        <taxon>Metazoa</taxon>
        <taxon>Ecdysozoa</taxon>
        <taxon>Arthropoda</taxon>
        <taxon>Hexapoda</taxon>
        <taxon>Insecta</taxon>
        <taxon>Pterygota</taxon>
        <taxon>Neoptera</taxon>
        <taxon>Paraneoptera</taxon>
        <taxon>Hemiptera</taxon>
        <taxon>Heteroptera</taxon>
        <taxon>Panheteroptera</taxon>
        <taxon>Cimicomorpha</taxon>
        <taxon>Reduviidae</taxon>
        <taxon>Triatominae</taxon>
        <taxon>Triatoma</taxon>
    </lineage>
</organism>
<keyword evidence="5" id="KW-0472">Membrane</keyword>
<evidence type="ECO:0000256" key="7">
    <source>
        <dbReference type="ARBA" id="ARBA00023170"/>
    </source>
</evidence>
<dbReference type="PANTHER" id="PTHR22722:SF5">
    <property type="entry name" value="LOW-DENSITY LIPOPROTEIN RECEPTOR-RELATED PROTEIN 1B"/>
    <property type="match status" value="1"/>
</dbReference>
<dbReference type="SMART" id="SM00192">
    <property type="entry name" value="LDLa"/>
    <property type="match status" value="2"/>
</dbReference>
<comment type="caution">
    <text evidence="9">Lacks conserved residue(s) required for the propagation of feature annotation.</text>
</comment>
<proteinExistence type="predicted"/>
<sequence length="124" mass="13796">RCDAVRDCGDGSDEMNCEEQGCLGNFQCKSGECLRRSLVCDSSPHCSDASDENDCENWKCNFDELRCPNSGQCIPVLWKCDGKGDCKIMRMNLNAENPAQMMNSFAQKVAAYHIIVLAMVKMIV</sequence>
<keyword evidence="2" id="KW-0812">Transmembrane</keyword>
<dbReference type="PANTHER" id="PTHR22722">
    <property type="entry name" value="LOW-DENSITY LIPOPROTEIN RECEPTOR-RELATED PROTEIN 2-RELATED"/>
    <property type="match status" value="1"/>
</dbReference>
<dbReference type="GO" id="GO:0043235">
    <property type="term" value="C:receptor complex"/>
    <property type="evidence" value="ECO:0007669"/>
    <property type="project" value="TreeGrafter"/>
</dbReference>
<dbReference type="InterPro" id="IPR002172">
    <property type="entry name" value="LDrepeatLR_classA_rpt"/>
</dbReference>
<evidence type="ECO:0000256" key="8">
    <source>
        <dbReference type="ARBA" id="ARBA00023180"/>
    </source>
</evidence>
<keyword evidence="3" id="KW-0677">Repeat</keyword>
<feature type="non-terminal residue" evidence="10">
    <location>
        <position position="1"/>
    </location>
</feature>
<dbReference type="InterPro" id="IPR036055">
    <property type="entry name" value="LDL_receptor-like_sf"/>
</dbReference>
<dbReference type="InterPro" id="IPR023415">
    <property type="entry name" value="LDLR_class-A_CS"/>
</dbReference>
<feature type="disulfide bond" evidence="9">
    <location>
        <begin position="28"/>
        <end position="46"/>
    </location>
</feature>
<dbReference type="Pfam" id="PF00057">
    <property type="entry name" value="Ldl_recept_a"/>
    <property type="match status" value="2"/>
</dbReference>
<reference evidence="10" key="1">
    <citation type="submission" date="2016-04" db="EMBL/GenBank/DDBJ databases">
        <authorList>
            <person name="Calderon-Fernandez G.M.Sr."/>
        </authorList>
    </citation>
    <scope>NUCLEOTIDE SEQUENCE</scope>
    <source>
        <strain evidence="10">Int1</strain>
        <tissue evidence="10">Integument</tissue>
    </source>
</reference>
<feature type="disulfide bond" evidence="9">
    <location>
        <begin position="40"/>
        <end position="55"/>
    </location>
</feature>
<keyword evidence="8" id="KW-0325">Glycoprotein</keyword>
<reference evidence="10" key="2">
    <citation type="journal article" date="2017" name="J. Med. Entomol.">
        <title>Transcriptome Analysis of the Triatoma infestans (Hemiptera: Reduviidae) Integument.</title>
        <authorList>
            <person name="Calderon-Fernandez G.M."/>
            <person name="Moriconi D.E."/>
            <person name="Dulbecco A.B."/>
            <person name="Juarez M.P."/>
        </authorList>
    </citation>
    <scope>NUCLEOTIDE SEQUENCE</scope>
    <source>
        <strain evidence="10">Int1</strain>
        <tissue evidence="10">Integument</tissue>
    </source>
</reference>
<dbReference type="PROSITE" id="PS50068">
    <property type="entry name" value="LDLRA_2"/>
    <property type="match status" value="2"/>
</dbReference>
<dbReference type="Gene3D" id="4.10.400.10">
    <property type="entry name" value="Low-density Lipoprotein Receptor"/>
    <property type="match status" value="2"/>
</dbReference>
<dbReference type="GO" id="GO:0005886">
    <property type="term" value="C:plasma membrane"/>
    <property type="evidence" value="ECO:0007669"/>
    <property type="project" value="TreeGrafter"/>
</dbReference>
<evidence type="ECO:0000256" key="5">
    <source>
        <dbReference type="ARBA" id="ARBA00023136"/>
    </source>
</evidence>
<dbReference type="GO" id="GO:0005041">
    <property type="term" value="F:low-density lipoprotein particle receptor activity"/>
    <property type="evidence" value="ECO:0007669"/>
    <property type="project" value="TreeGrafter"/>
</dbReference>
<dbReference type="AlphaFoldDB" id="A0A161MIH9"/>
<evidence type="ECO:0000256" key="3">
    <source>
        <dbReference type="ARBA" id="ARBA00022737"/>
    </source>
</evidence>
<evidence type="ECO:0000256" key="1">
    <source>
        <dbReference type="ARBA" id="ARBA00004167"/>
    </source>
</evidence>
<keyword evidence="7" id="KW-0675">Receptor</keyword>
<dbReference type="PROSITE" id="PS01209">
    <property type="entry name" value="LDLRA_1"/>
    <property type="match status" value="1"/>
</dbReference>
<evidence type="ECO:0000256" key="9">
    <source>
        <dbReference type="PROSITE-ProRule" id="PRU00124"/>
    </source>
</evidence>
<accession>A0A161MIH9</accession>
<dbReference type="CDD" id="cd00112">
    <property type="entry name" value="LDLa"/>
    <property type="match status" value="1"/>
</dbReference>